<dbReference type="PANTHER" id="PTHR42683">
    <property type="entry name" value="ALDEHYDE REDUCTASE"/>
    <property type="match status" value="1"/>
</dbReference>
<dbReference type="InterPro" id="IPR011032">
    <property type="entry name" value="GroES-like_sf"/>
</dbReference>
<dbReference type="InterPro" id="IPR013154">
    <property type="entry name" value="ADH-like_N"/>
</dbReference>
<reference evidence="7 8" key="1">
    <citation type="submission" date="2019-04" db="EMBL/GenBank/DDBJ databases">
        <authorList>
            <person name="Feng G."/>
            <person name="Zhang J."/>
            <person name="Zhu H."/>
        </authorList>
    </citation>
    <scope>NUCLEOTIDE SEQUENCE [LARGE SCALE GENOMIC DNA]</scope>
    <source>
        <strain evidence="7 8">JCM 19491</strain>
    </source>
</reference>
<evidence type="ECO:0000259" key="6">
    <source>
        <dbReference type="SMART" id="SM00829"/>
    </source>
</evidence>
<gene>
    <name evidence="7" type="ORF">EU557_08470</name>
</gene>
<dbReference type="InterPro" id="IPR047109">
    <property type="entry name" value="CAD-like"/>
</dbReference>
<dbReference type="InterPro" id="IPR036291">
    <property type="entry name" value="NAD(P)-bd_dom_sf"/>
</dbReference>
<evidence type="ECO:0000313" key="7">
    <source>
        <dbReference type="EMBL" id="TGD81573.1"/>
    </source>
</evidence>
<dbReference type="InterPro" id="IPR020843">
    <property type="entry name" value="ER"/>
</dbReference>
<dbReference type="SMART" id="SM00829">
    <property type="entry name" value="PKS_ER"/>
    <property type="match status" value="1"/>
</dbReference>
<keyword evidence="4" id="KW-0560">Oxidoreductase</keyword>
<keyword evidence="8" id="KW-1185">Reference proteome</keyword>
<keyword evidence="2 5" id="KW-0479">Metal-binding</keyword>
<feature type="domain" description="Enoyl reductase (ER)" evidence="6">
    <location>
        <begin position="17"/>
        <end position="350"/>
    </location>
</feature>
<dbReference type="RefSeq" id="WP_135529954.1">
    <property type="nucleotide sequence ID" value="NZ_SRKZ01000002.1"/>
</dbReference>
<name>A0A4Z0MP59_9BACT</name>
<dbReference type="GO" id="GO:0008106">
    <property type="term" value="F:alcohol dehydrogenase (NADP+) activity"/>
    <property type="evidence" value="ECO:0007669"/>
    <property type="project" value="UniProtKB-ARBA"/>
</dbReference>
<comment type="caution">
    <text evidence="7">The sequence shown here is derived from an EMBL/GenBank/DDBJ whole genome shotgun (WGS) entry which is preliminary data.</text>
</comment>
<evidence type="ECO:0000256" key="2">
    <source>
        <dbReference type="ARBA" id="ARBA00022723"/>
    </source>
</evidence>
<dbReference type="AlphaFoldDB" id="A0A4Z0MP59"/>
<dbReference type="InterPro" id="IPR013149">
    <property type="entry name" value="ADH-like_C"/>
</dbReference>
<dbReference type="SUPFAM" id="SSF51735">
    <property type="entry name" value="NAD(P)-binding Rossmann-fold domains"/>
    <property type="match status" value="1"/>
</dbReference>
<dbReference type="Proteomes" id="UP000298284">
    <property type="component" value="Unassembled WGS sequence"/>
</dbReference>
<dbReference type="PROSITE" id="PS00059">
    <property type="entry name" value="ADH_ZINC"/>
    <property type="match status" value="1"/>
</dbReference>
<evidence type="ECO:0000256" key="5">
    <source>
        <dbReference type="RuleBase" id="RU361277"/>
    </source>
</evidence>
<protein>
    <submittedName>
        <fullName evidence="7">NAD(P)-dependent alcohol dehydrogenase</fullName>
    </submittedName>
</protein>
<evidence type="ECO:0000256" key="1">
    <source>
        <dbReference type="ARBA" id="ARBA00001947"/>
    </source>
</evidence>
<evidence type="ECO:0000256" key="3">
    <source>
        <dbReference type="ARBA" id="ARBA00022833"/>
    </source>
</evidence>
<dbReference type="Gene3D" id="3.40.50.720">
    <property type="entry name" value="NAD(P)-binding Rossmann-like Domain"/>
    <property type="match status" value="1"/>
</dbReference>
<comment type="similarity">
    <text evidence="5">Belongs to the zinc-containing alcohol dehydrogenase family.</text>
</comment>
<dbReference type="OrthoDB" id="9806940at2"/>
<dbReference type="Pfam" id="PF00107">
    <property type="entry name" value="ADH_zinc_N"/>
    <property type="match status" value="1"/>
</dbReference>
<evidence type="ECO:0000256" key="4">
    <source>
        <dbReference type="ARBA" id="ARBA00023002"/>
    </source>
</evidence>
<comment type="cofactor">
    <cofactor evidence="1 5">
        <name>Zn(2+)</name>
        <dbReference type="ChEBI" id="CHEBI:29105"/>
    </cofactor>
</comment>
<proteinExistence type="inferred from homology"/>
<dbReference type="SUPFAM" id="SSF50129">
    <property type="entry name" value="GroES-like"/>
    <property type="match status" value="1"/>
</dbReference>
<evidence type="ECO:0000313" key="8">
    <source>
        <dbReference type="Proteomes" id="UP000298284"/>
    </source>
</evidence>
<dbReference type="GO" id="GO:0008270">
    <property type="term" value="F:zinc ion binding"/>
    <property type="evidence" value="ECO:0007669"/>
    <property type="project" value="InterPro"/>
</dbReference>
<keyword evidence="3 5" id="KW-0862">Zinc</keyword>
<dbReference type="FunFam" id="3.40.50.720:FF:000022">
    <property type="entry name" value="Cinnamyl alcohol dehydrogenase"/>
    <property type="match status" value="1"/>
</dbReference>
<dbReference type="EMBL" id="SRKZ01000002">
    <property type="protein sequence ID" value="TGD81573.1"/>
    <property type="molecule type" value="Genomic_DNA"/>
</dbReference>
<sequence>MDSIKAKGYGASNSIFSGLSEMEFERHAPKEDEVHIEVLYCGVCHSDLHQVKNDWSNTIYPCVPGHEVIGRVVQAGSGVTKFKVGDLVGVGCMIDSCGSCSPCRDKEENYCEGPVSWTATYNGYMKPDGSGFNTYGGYSTDIVVKESFVLRIPDTLDVQAVAPILCAGVTTYAPLKHWNIKQGNAVGVVGLGGLGHMAVQLAAAMGAEVTVVTSTKEKQEDAIKLGARHVLISSDKDALKQHELSLDFIINTIPDSYDINEYVSLLKRDGTIVAVGLLGPYKKPLNNMEVAMHRRSVAGSIIGSIQETQEVLDFCAQHNILPEVEMIKMQDINKAFDKMQDEEVHYRYVIDMQSLKEPA</sequence>
<dbReference type="InterPro" id="IPR002328">
    <property type="entry name" value="ADH_Zn_CS"/>
</dbReference>
<dbReference type="CDD" id="cd05283">
    <property type="entry name" value="CAD1"/>
    <property type="match status" value="1"/>
</dbReference>
<organism evidence="7 8">
    <name type="scientific">Hymenobacter wooponensis</name>
    <dbReference type="NCBI Taxonomy" id="1525360"/>
    <lineage>
        <taxon>Bacteria</taxon>
        <taxon>Pseudomonadati</taxon>
        <taxon>Bacteroidota</taxon>
        <taxon>Cytophagia</taxon>
        <taxon>Cytophagales</taxon>
        <taxon>Hymenobacteraceae</taxon>
        <taxon>Hymenobacter</taxon>
    </lineage>
</organism>
<dbReference type="Gene3D" id="3.90.180.10">
    <property type="entry name" value="Medium-chain alcohol dehydrogenases, catalytic domain"/>
    <property type="match status" value="1"/>
</dbReference>
<accession>A0A4Z0MP59</accession>
<dbReference type="Pfam" id="PF08240">
    <property type="entry name" value="ADH_N"/>
    <property type="match status" value="1"/>
</dbReference>